<sequence length="289" mass="30629">MEEAAAKISQDVSSGDLSRRVPIGNAATETGQLALAFNTMVDRIEESFGAQQESEAQARASEERMRRFVADASHELRTPLTTIRGFAELYRQGAATDVDGVMNRIEGEAQRMGVLVEDLLMLARLDQQRPLSMAPVDVLAVVTEAVQAARVTSPDWPIALEVDLAAGPPVVFGDATRLRQVLDNLLANAIRHSGEGARVMAGVRTPGDGTAVVTVVDTGVGMDTDTVQRVFERFYRADESRSRDAGGTGLGLAIVRSLVVAHGGTVAVESELGVGTTFTVTLPLGAQGT</sequence>
<name>A0A6J7IT16_9ZZZZ</name>
<evidence type="ECO:0000259" key="9">
    <source>
        <dbReference type="PROSITE" id="PS50885"/>
    </source>
</evidence>
<evidence type="ECO:0000256" key="1">
    <source>
        <dbReference type="ARBA" id="ARBA00000085"/>
    </source>
</evidence>
<dbReference type="SUPFAM" id="SSF47384">
    <property type="entry name" value="Homodimeric domain of signal transducing histidine kinase"/>
    <property type="match status" value="1"/>
</dbReference>
<dbReference type="Gene3D" id="6.10.340.10">
    <property type="match status" value="1"/>
</dbReference>
<dbReference type="InterPro" id="IPR036097">
    <property type="entry name" value="HisK_dim/P_sf"/>
</dbReference>
<gene>
    <name evidence="10" type="ORF">UFOPK3610_02084</name>
</gene>
<dbReference type="AlphaFoldDB" id="A0A6J7IT16"/>
<dbReference type="PROSITE" id="PS50109">
    <property type="entry name" value="HIS_KIN"/>
    <property type="match status" value="1"/>
</dbReference>
<dbReference type="PANTHER" id="PTHR43711:SF1">
    <property type="entry name" value="HISTIDINE KINASE 1"/>
    <property type="match status" value="1"/>
</dbReference>
<dbReference type="GO" id="GO:0016020">
    <property type="term" value="C:membrane"/>
    <property type="evidence" value="ECO:0007669"/>
    <property type="project" value="InterPro"/>
</dbReference>
<keyword evidence="3" id="KW-0597">Phosphoprotein</keyword>
<dbReference type="InterPro" id="IPR005467">
    <property type="entry name" value="His_kinase_dom"/>
</dbReference>
<dbReference type="InterPro" id="IPR003661">
    <property type="entry name" value="HisK_dim/P_dom"/>
</dbReference>
<evidence type="ECO:0000259" key="8">
    <source>
        <dbReference type="PROSITE" id="PS50109"/>
    </source>
</evidence>
<evidence type="ECO:0000256" key="7">
    <source>
        <dbReference type="ARBA" id="ARBA00023136"/>
    </source>
</evidence>
<evidence type="ECO:0000313" key="10">
    <source>
        <dbReference type="EMBL" id="CAB4933896.1"/>
    </source>
</evidence>
<evidence type="ECO:0000256" key="2">
    <source>
        <dbReference type="ARBA" id="ARBA00012438"/>
    </source>
</evidence>
<dbReference type="InterPro" id="IPR050736">
    <property type="entry name" value="Sensor_HK_Regulatory"/>
</dbReference>
<keyword evidence="7" id="KW-0472">Membrane</keyword>
<dbReference type="SMART" id="SM00304">
    <property type="entry name" value="HAMP"/>
    <property type="match status" value="1"/>
</dbReference>
<dbReference type="PROSITE" id="PS50885">
    <property type="entry name" value="HAMP"/>
    <property type="match status" value="1"/>
</dbReference>
<dbReference type="FunFam" id="3.30.565.10:FF:000006">
    <property type="entry name" value="Sensor histidine kinase WalK"/>
    <property type="match status" value="1"/>
</dbReference>
<dbReference type="GO" id="GO:0000155">
    <property type="term" value="F:phosphorelay sensor kinase activity"/>
    <property type="evidence" value="ECO:0007669"/>
    <property type="project" value="InterPro"/>
</dbReference>
<proteinExistence type="predicted"/>
<dbReference type="InterPro" id="IPR003660">
    <property type="entry name" value="HAMP_dom"/>
</dbReference>
<evidence type="ECO:0000256" key="6">
    <source>
        <dbReference type="ARBA" id="ARBA00023012"/>
    </source>
</evidence>
<dbReference type="PRINTS" id="PR00344">
    <property type="entry name" value="BCTRLSENSOR"/>
</dbReference>
<dbReference type="PANTHER" id="PTHR43711">
    <property type="entry name" value="TWO-COMPONENT HISTIDINE KINASE"/>
    <property type="match status" value="1"/>
</dbReference>
<keyword evidence="5" id="KW-0418">Kinase</keyword>
<dbReference type="SMART" id="SM00387">
    <property type="entry name" value="HATPase_c"/>
    <property type="match status" value="1"/>
</dbReference>
<dbReference type="Pfam" id="PF02518">
    <property type="entry name" value="HATPase_c"/>
    <property type="match status" value="1"/>
</dbReference>
<reference evidence="10" key="1">
    <citation type="submission" date="2020-05" db="EMBL/GenBank/DDBJ databases">
        <authorList>
            <person name="Chiriac C."/>
            <person name="Salcher M."/>
            <person name="Ghai R."/>
            <person name="Kavagutti S V."/>
        </authorList>
    </citation>
    <scope>NUCLEOTIDE SEQUENCE</scope>
</reference>
<dbReference type="InterPro" id="IPR004358">
    <property type="entry name" value="Sig_transdc_His_kin-like_C"/>
</dbReference>
<evidence type="ECO:0000256" key="4">
    <source>
        <dbReference type="ARBA" id="ARBA00022679"/>
    </source>
</evidence>
<dbReference type="EMBL" id="CAFBMR010000174">
    <property type="protein sequence ID" value="CAB4933896.1"/>
    <property type="molecule type" value="Genomic_DNA"/>
</dbReference>
<evidence type="ECO:0000256" key="5">
    <source>
        <dbReference type="ARBA" id="ARBA00022777"/>
    </source>
</evidence>
<dbReference type="InterPro" id="IPR036890">
    <property type="entry name" value="HATPase_C_sf"/>
</dbReference>
<keyword evidence="4" id="KW-0808">Transferase</keyword>
<dbReference type="SUPFAM" id="SSF158472">
    <property type="entry name" value="HAMP domain-like"/>
    <property type="match status" value="1"/>
</dbReference>
<evidence type="ECO:0000256" key="3">
    <source>
        <dbReference type="ARBA" id="ARBA00022553"/>
    </source>
</evidence>
<dbReference type="FunFam" id="1.10.287.130:FF:000001">
    <property type="entry name" value="Two-component sensor histidine kinase"/>
    <property type="match status" value="1"/>
</dbReference>
<dbReference type="CDD" id="cd00082">
    <property type="entry name" value="HisKA"/>
    <property type="match status" value="1"/>
</dbReference>
<feature type="domain" description="HAMP" evidence="9">
    <location>
        <begin position="1"/>
        <end position="49"/>
    </location>
</feature>
<dbReference type="Pfam" id="PF00672">
    <property type="entry name" value="HAMP"/>
    <property type="match status" value="1"/>
</dbReference>
<comment type="catalytic activity">
    <reaction evidence="1">
        <text>ATP + protein L-histidine = ADP + protein N-phospho-L-histidine.</text>
        <dbReference type="EC" id="2.7.13.3"/>
    </reaction>
</comment>
<dbReference type="Gene3D" id="3.30.565.10">
    <property type="entry name" value="Histidine kinase-like ATPase, C-terminal domain"/>
    <property type="match status" value="1"/>
</dbReference>
<feature type="domain" description="Histidine kinase" evidence="8">
    <location>
        <begin position="71"/>
        <end position="286"/>
    </location>
</feature>
<dbReference type="InterPro" id="IPR003594">
    <property type="entry name" value="HATPase_dom"/>
</dbReference>
<keyword evidence="6" id="KW-0902">Two-component regulatory system</keyword>
<dbReference type="Pfam" id="PF00512">
    <property type="entry name" value="HisKA"/>
    <property type="match status" value="1"/>
</dbReference>
<dbReference type="SMART" id="SM00388">
    <property type="entry name" value="HisKA"/>
    <property type="match status" value="1"/>
</dbReference>
<accession>A0A6J7IT16</accession>
<dbReference type="EC" id="2.7.13.3" evidence="2"/>
<dbReference type="SUPFAM" id="SSF55874">
    <property type="entry name" value="ATPase domain of HSP90 chaperone/DNA topoisomerase II/histidine kinase"/>
    <property type="match status" value="1"/>
</dbReference>
<dbReference type="Gene3D" id="1.10.287.130">
    <property type="match status" value="1"/>
</dbReference>
<protein>
    <recommendedName>
        <fullName evidence="2">histidine kinase</fullName>
        <ecNumber evidence="2">2.7.13.3</ecNumber>
    </recommendedName>
</protein>
<organism evidence="10">
    <name type="scientific">freshwater metagenome</name>
    <dbReference type="NCBI Taxonomy" id="449393"/>
    <lineage>
        <taxon>unclassified sequences</taxon>
        <taxon>metagenomes</taxon>
        <taxon>ecological metagenomes</taxon>
    </lineage>
</organism>
<dbReference type="CDD" id="cd06225">
    <property type="entry name" value="HAMP"/>
    <property type="match status" value="1"/>
</dbReference>